<dbReference type="Pfam" id="PF13443">
    <property type="entry name" value="HTH_26"/>
    <property type="match status" value="1"/>
</dbReference>
<accession>A0A4Q2UDP8</accession>
<dbReference type="Proteomes" id="UP000290407">
    <property type="component" value="Unassembled WGS sequence"/>
</dbReference>
<evidence type="ECO:0000256" key="1">
    <source>
        <dbReference type="SAM" id="MobiDB-lite"/>
    </source>
</evidence>
<keyword evidence="5" id="KW-1185">Reference proteome</keyword>
<dbReference type="InterPro" id="IPR001387">
    <property type="entry name" value="Cro/C1-type_HTH"/>
</dbReference>
<dbReference type="GO" id="GO:0003677">
    <property type="term" value="F:DNA binding"/>
    <property type="evidence" value="ECO:0007669"/>
    <property type="project" value="InterPro"/>
</dbReference>
<sequence length="117" mass="13266">MATPVGKKFDTVAPPLYRDLFEFIDVMGIKQSRVIEAFGVGRSNWYKLKQQHLNGISLEHMHNFATYFGLPPEKVMSLCYMTYVRGLTVQQAVDAPTEQSAVDHSRTEVDSDFPPIN</sequence>
<evidence type="ECO:0000259" key="2">
    <source>
        <dbReference type="Pfam" id="PF13443"/>
    </source>
</evidence>
<feature type="domain" description="HTH cro/C1-type" evidence="2">
    <location>
        <begin position="24"/>
        <end position="73"/>
    </location>
</feature>
<evidence type="ECO:0000313" key="4">
    <source>
        <dbReference type="EMBL" id="RYC67192.1"/>
    </source>
</evidence>
<proteinExistence type="predicted"/>
<dbReference type="EMBL" id="SBLB01000009">
    <property type="protein sequence ID" value="RYC67192.1"/>
    <property type="molecule type" value="Genomic_DNA"/>
</dbReference>
<dbReference type="EMBL" id="SBLB01000009">
    <property type="protein sequence ID" value="RYC67064.1"/>
    <property type="molecule type" value="Genomic_DNA"/>
</dbReference>
<dbReference type="AlphaFoldDB" id="A0A4Q2UDP8"/>
<dbReference type="SUPFAM" id="SSF47413">
    <property type="entry name" value="lambda repressor-like DNA-binding domains"/>
    <property type="match status" value="1"/>
</dbReference>
<protein>
    <recommendedName>
        <fullName evidence="2">HTH cro/C1-type domain-containing protein</fullName>
    </recommendedName>
</protein>
<evidence type="ECO:0000313" key="3">
    <source>
        <dbReference type="EMBL" id="RYC67064.1"/>
    </source>
</evidence>
<gene>
    <name evidence="3" type="ORF">EQG79_25615</name>
    <name evidence="4" type="ORF">EQG79_26325</name>
</gene>
<feature type="region of interest" description="Disordered" evidence="1">
    <location>
        <begin position="95"/>
        <end position="117"/>
    </location>
</feature>
<dbReference type="RefSeq" id="WP_129605460.1">
    <property type="nucleotide sequence ID" value="NZ_SBLB01000009.1"/>
</dbReference>
<reference evidence="3 5" key="1">
    <citation type="submission" date="2019-01" db="EMBL/GenBank/DDBJ databases">
        <title>Spirosoma flava sp. nov., a propanil-degrading bacterium isolated from herbicide-contaminated soil.</title>
        <authorList>
            <person name="Zhang L."/>
            <person name="Jiang J.-D."/>
        </authorList>
    </citation>
    <scope>NUCLEOTIDE SEQUENCE [LARGE SCALE GENOMIC DNA]</scope>
    <source>
        <strain evidence="3 5">TY50</strain>
    </source>
</reference>
<evidence type="ECO:0000313" key="5">
    <source>
        <dbReference type="Proteomes" id="UP000290407"/>
    </source>
</evidence>
<organism evidence="3 5">
    <name type="scientific">Spirosoma sordidisoli</name>
    <dbReference type="NCBI Taxonomy" id="2502893"/>
    <lineage>
        <taxon>Bacteria</taxon>
        <taxon>Pseudomonadati</taxon>
        <taxon>Bacteroidota</taxon>
        <taxon>Cytophagia</taxon>
        <taxon>Cytophagales</taxon>
        <taxon>Cytophagaceae</taxon>
        <taxon>Spirosoma</taxon>
    </lineage>
</organism>
<name>A0A4Q2UDP8_9BACT</name>
<dbReference type="InterPro" id="IPR010982">
    <property type="entry name" value="Lambda_DNA-bd_dom_sf"/>
</dbReference>
<comment type="caution">
    <text evidence="3">The sequence shown here is derived from an EMBL/GenBank/DDBJ whole genome shotgun (WGS) entry which is preliminary data.</text>
</comment>